<feature type="domain" description="HBM" evidence="15">
    <location>
        <begin position="45"/>
        <end position="287"/>
    </location>
</feature>
<keyword evidence="8 10" id="KW-0807">Transducer</keyword>
<evidence type="ECO:0000313" key="16">
    <source>
        <dbReference type="EMBL" id="ABJ14455.1"/>
    </source>
</evidence>
<keyword evidence="4" id="KW-0145">Chemotaxis</keyword>
<comment type="similarity">
    <text evidence="9">Belongs to the methyl-accepting chemotaxis (MCP) protein family.</text>
</comment>
<gene>
    <name evidence="16" type="ordered locus">PA14_67010</name>
</gene>
<reference evidence="16 17" key="1">
    <citation type="journal article" date="2006" name="Genome Biol.">
        <title>Genomic analysis reveals that Pseudomonas aeruginosa virulence is combinatorial.</title>
        <authorList>
            <person name="Lee D.G."/>
            <person name="Urbach J.M."/>
            <person name="Wu G."/>
            <person name="Liberati N.T."/>
            <person name="Feinbaum R.L."/>
            <person name="Miyata S."/>
            <person name="Diggins L.T."/>
            <person name="He J."/>
            <person name="Saucier M."/>
            <person name="Deziel E."/>
            <person name="Friedman L."/>
            <person name="Li L."/>
            <person name="Grills G."/>
            <person name="Montgomery K."/>
            <person name="Kucherlapati R."/>
            <person name="Rahme L.G."/>
            <person name="Ausubel F.M."/>
        </authorList>
    </citation>
    <scope>NUCLEOTIDE SEQUENCE [LARGE SCALE GENOMIC DNA]</scope>
    <source>
        <strain evidence="16 17">UCBPP-PA14</strain>
    </source>
</reference>
<dbReference type="Pfam" id="PF00015">
    <property type="entry name" value="MCPsignal"/>
    <property type="match status" value="1"/>
</dbReference>
<dbReference type="KEGG" id="pau:PA14_67010"/>
<evidence type="ECO:0000256" key="4">
    <source>
        <dbReference type="ARBA" id="ARBA00022500"/>
    </source>
</evidence>
<dbReference type="BioCyc" id="PAER208963:G1G74-5653-MONOMER"/>
<dbReference type="PANTHER" id="PTHR32089:SF120">
    <property type="entry name" value="METHYL-ACCEPTING CHEMOTAXIS PROTEIN TLPQ"/>
    <property type="match status" value="1"/>
</dbReference>
<dbReference type="GO" id="GO:0005886">
    <property type="term" value="C:plasma membrane"/>
    <property type="evidence" value="ECO:0007669"/>
    <property type="project" value="UniProtKB-SubCell"/>
</dbReference>
<dbReference type="SMART" id="SM00304">
    <property type="entry name" value="HAMP"/>
    <property type="match status" value="2"/>
</dbReference>
<keyword evidence="5 12" id="KW-0812">Transmembrane</keyword>
<feature type="coiled-coil region" evidence="11">
    <location>
        <begin position="418"/>
        <end position="473"/>
    </location>
</feature>
<evidence type="ECO:0000256" key="5">
    <source>
        <dbReference type="ARBA" id="ARBA00022692"/>
    </source>
</evidence>
<dbReference type="Gene3D" id="1.10.287.950">
    <property type="entry name" value="Methyl-accepting chemotaxis protein"/>
    <property type="match status" value="1"/>
</dbReference>
<keyword evidence="3" id="KW-0488">Methylation</keyword>
<keyword evidence="11" id="KW-0175">Coiled coil</keyword>
<dbReference type="SMART" id="SM00283">
    <property type="entry name" value="MA"/>
    <property type="match status" value="1"/>
</dbReference>
<evidence type="ECO:0000256" key="7">
    <source>
        <dbReference type="ARBA" id="ARBA00023136"/>
    </source>
</evidence>
<dbReference type="SUPFAM" id="SSF58104">
    <property type="entry name" value="Methyl-accepting chemotaxis protein (MCP) signaling domain"/>
    <property type="match status" value="1"/>
</dbReference>
<dbReference type="Pfam" id="PF16591">
    <property type="entry name" value="HBM"/>
    <property type="match status" value="1"/>
</dbReference>
<evidence type="ECO:0000259" key="15">
    <source>
        <dbReference type="PROSITE" id="PS51753"/>
    </source>
</evidence>
<dbReference type="PROSITE" id="PS51753">
    <property type="entry name" value="HBM"/>
    <property type="match status" value="1"/>
</dbReference>
<dbReference type="GO" id="GO:0004888">
    <property type="term" value="F:transmembrane signaling receptor activity"/>
    <property type="evidence" value="ECO:0007669"/>
    <property type="project" value="InterPro"/>
</dbReference>
<protein>
    <submittedName>
        <fullName evidence="16">Putative methyl-accepting chemotaxis transducer</fullName>
    </submittedName>
</protein>
<dbReference type="Pfam" id="PF00672">
    <property type="entry name" value="HAMP"/>
    <property type="match status" value="1"/>
</dbReference>
<proteinExistence type="inferred from homology"/>
<dbReference type="HOGENOM" id="CLU_000445_107_27_6"/>
<dbReference type="PROSITE" id="PS50885">
    <property type="entry name" value="HAMP"/>
    <property type="match status" value="1"/>
</dbReference>
<feature type="transmembrane region" description="Helical" evidence="12">
    <location>
        <begin position="292"/>
        <end position="312"/>
    </location>
</feature>
<name>A0A0H2ZIR1_PSEAB</name>
<dbReference type="EMBL" id="CP000438">
    <property type="protein sequence ID" value="ABJ14455.1"/>
    <property type="molecule type" value="Genomic_DNA"/>
</dbReference>
<evidence type="ECO:0000313" key="17">
    <source>
        <dbReference type="Proteomes" id="UP000000653"/>
    </source>
</evidence>
<keyword evidence="6 12" id="KW-1133">Transmembrane helix</keyword>
<feature type="transmembrane region" description="Helical" evidence="12">
    <location>
        <begin position="20"/>
        <end position="40"/>
    </location>
</feature>
<evidence type="ECO:0000256" key="10">
    <source>
        <dbReference type="PROSITE-ProRule" id="PRU00284"/>
    </source>
</evidence>
<dbReference type="GO" id="GO:0007165">
    <property type="term" value="P:signal transduction"/>
    <property type="evidence" value="ECO:0007669"/>
    <property type="project" value="UniProtKB-KW"/>
</dbReference>
<evidence type="ECO:0000256" key="1">
    <source>
        <dbReference type="ARBA" id="ARBA00004651"/>
    </source>
</evidence>
<comment type="subcellular location">
    <subcellularLocation>
        <location evidence="1">Cell membrane</location>
        <topology evidence="1">Multi-pass membrane protein</topology>
    </subcellularLocation>
</comment>
<dbReference type="GO" id="GO:0006935">
    <property type="term" value="P:chemotaxis"/>
    <property type="evidence" value="ECO:0007669"/>
    <property type="project" value="UniProtKB-KW"/>
</dbReference>
<evidence type="ECO:0000259" key="13">
    <source>
        <dbReference type="PROSITE" id="PS50111"/>
    </source>
</evidence>
<dbReference type="InterPro" id="IPR004089">
    <property type="entry name" value="MCPsignal_dom"/>
</dbReference>
<feature type="domain" description="HAMP" evidence="14">
    <location>
        <begin position="314"/>
        <end position="370"/>
    </location>
</feature>
<evidence type="ECO:0000259" key="14">
    <source>
        <dbReference type="PROSITE" id="PS50885"/>
    </source>
</evidence>
<dbReference type="CDD" id="cd11386">
    <property type="entry name" value="MCP_signal"/>
    <property type="match status" value="1"/>
</dbReference>
<evidence type="ECO:0000256" key="8">
    <source>
        <dbReference type="ARBA" id="ARBA00023224"/>
    </source>
</evidence>
<organism evidence="16 17">
    <name type="scientific">Pseudomonas aeruginosa (strain UCBPP-PA14)</name>
    <dbReference type="NCBI Taxonomy" id="208963"/>
    <lineage>
        <taxon>Bacteria</taxon>
        <taxon>Pseudomonadati</taxon>
        <taxon>Pseudomonadota</taxon>
        <taxon>Gammaproteobacteria</taxon>
        <taxon>Pseudomonadales</taxon>
        <taxon>Pseudomonadaceae</taxon>
        <taxon>Pseudomonas</taxon>
    </lineage>
</organism>
<dbReference type="InterPro" id="IPR032255">
    <property type="entry name" value="HBM"/>
</dbReference>
<dbReference type="PANTHER" id="PTHR32089">
    <property type="entry name" value="METHYL-ACCEPTING CHEMOTAXIS PROTEIN MCPB"/>
    <property type="match status" value="1"/>
</dbReference>
<dbReference type="PRINTS" id="PR00260">
    <property type="entry name" value="CHEMTRNSDUCR"/>
</dbReference>
<dbReference type="PROSITE" id="PS50111">
    <property type="entry name" value="CHEMOTAXIS_TRANSDUC_2"/>
    <property type="match status" value="1"/>
</dbReference>
<dbReference type="Proteomes" id="UP000000653">
    <property type="component" value="Chromosome"/>
</dbReference>
<accession>A0A0H2ZIR1</accession>
<keyword evidence="7 12" id="KW-0472">Membrane</keyword>
<dbReference type="Gene3D" id="1.20.1440.210">
    <property type="match status" value="1"/>
</dbReference>
<evidence type="ECO:0000256" key="3">
    <source>
        <dbReference type="ARBA" id="ARBA00022481"/>
    </source>
</evidence>
<evidence type="ECO:0000256" key="6">
    <source>
        <dbReference type="ARBA" id="ARBA00022989"/>
    </source>
</evidence>
<dbReference type="AlphaFoldDB" id="A0A0H2ZIR1"/>
<dbReference type="RefSeq" id="WP_003141819.1">
    <property type="nucleotide sequence ID" value="NC_008463.1"/>
</dbReference>
<dbReference type="FunFam" id="1.10.287.950:FF:000001">
    <property type="entry name" value="Methyl-accepting chemotaxis sensory transducer"/>
    <property type="match status" value="1"/>
</dbReference>
<dbReference type="InterPro" id="IPR003660">
    <property type="entry name" value="HAMP_dom"/>
</dbReference>
<evidence type="ECO:0000256" key="9">
    <source>
        <dbReference type="ARBA" id="ARBA00029447"/>
    </source>
</evidence>
<sequence length="647" mass="69641">MYDWWVLQLAKLSVSRKLMVGFGVLLALLLLVVISSNRTLTHQTALSEQLAEVASLMEQAQQAEQSRLAFEAGSDPRQAEQVRQTLAGMLQRLQALRHSELDPAALAHQAEAIEAYRKAFDDLAAADQQRSAARGVLVGTAQQALDSFARLEELMDASLAQQAGDPQALQRSRAVADLHQQLLMVRYQVRGYVFERSDKAEQAAFAAFDALRQAATTLRGQLPGEADAALEQAMGSLQGYRGGIEQFRAGVVRTRQAQQAMQSSTQDMARAGRTLTEAGRQLRESTASRDRASLWLIAALALAFGCVAGWAINRQIVRPLDEALAQAEAIAAGDLGKRSQNPLTLQRRDELGQLQRVMQRMGDSLRELVGRIGDGVSQLASSAEELSAVTEQTRAGVNSQKVETDQVATAMHEMAATVQDVARNAELASQAARQADEEARQGDAVVDQAVTRIERLATEMDVSSEAMARLKNDSEQIGSVLDVIKSVAEQTNLLALNAAIEAARAGDAGRGFAVVADEVRGLAQRTQQSTAEIEGLIQRLQQGAGEAAERLENSRSLTASTVELARRAGAALDSITRTVSDIQNMNLQIATAAEQQSTVAEEINRSVLSVRDVAEQSAAASEQTAASSGELARLGTQLQAQVGRFRL</sequence>
<evidence type="ECO:0000256" key="12">
    <source>
        <dbReference type="SAM" id="Phobius"/>
    </source>
</evidence>
<feature type="domain" description="Methyl-accepting transducer" evidence="13">
    <location>
        <begin position="375"/>
        <end position="611"/>
    </location>
</feature>
<evidence type="ECO:0000256" key="11">
    <source>
        <dbReference type="SAM" id="Coils"/>
    </source>
</evidence>
<dbReference type="SMART" id="SM01358">
    <property type="entry name" value="HBM"/>
    <property type="match status" value="1"/>
</dbReference>
<dbReference type="InterPro" id="IPR004090">
    <property type="entry name" value="Chemotax_Me-accpt_rcpt"/>
</dbReference>
<evidence type="ECO:0000256" key="2">
    <source>
        <dbReference type="ARBA" id="ARBA00022475"/>
    </source>
</evidence>
<keyword evidence="2" id="KW-1003">Cell membrane</keyword>